<evidence type="ECO:0000313" key="2">
    <source>
        <dbReference type="Proteomes" id="UP000281406"/>
    </source>
</evidence>
<organism evidence="1 2">
    <name type="scientific">Anabarilius grahami</name>
    <name type="common">Kanglang fish</name>
    <name type="synonym">Barilius grahami</name>
    <dbReference type="NCBI Taxonomy" id="495550"/>
    <lineage>
        <taxon>Eukaryota</taxon>
        <taxon>Metazoa</taxon>
        <taxon>Chordata</taxon>
        <taxon>Craniata</taxon>
        <taxon>Vertebrata</taxon>
        <taxon>Euteleostomi</taxon>
        <taxon>Actinopterygii</taxon>
        <taxon>Neopterygii</taxon>
        <taxon>Teleostei</taxon>
        <taxon>Ostariophysi</taxon>
        <taxon>Cypriniformes</taxon>
        <taxon>Xenocyprididae</taxon>
        <taxon>Xenocypridinae</taxon>
        <taxon>Xenocypridinae incertae sedis</taxon>
        <taxon>Anabarilius</taxon>
    </lineage>
</organism>
<dbReference type="EMBL" id="RJVU01059915">
    <property type="protein sequence ID" value="ROJ62563.1"/>
    <property type="molecule type" value="Genomic_DNA"/>
</dbReference>
<keyword evidence="2" id="KW-1185">Reference proteome</keyword>
<evidence type="ECO:0000313" key="1">
    <source>
        <dbReference type="EMBL" id="ROJ62563.1"/>
    </source>
</evidence>
<accession>A0A3N0XW13</accession>
<comment type="caution">
    <text evidence="1">The sequence shown here is derived from an EMBL/GenBank/DDBJ whole genome shotgun (WGS) entry which is preliminary data.</text>
</comment>
<dbReference type="Proteomes" id="UP000281406">
    <property type="component" value="Unassembled WGS sequence"/>
</dbReference>
<dbReference type="AlphaFoldDB" id="A0A3N0XW13"/>
<protein>
    <submittedName>
        <fullName evidence="1">Uncharacterized protein</fullName>
    </submittedName>
</protein>
<proteinExistence type="predicted"/>
<reference evidence="1 2" key="1">
    <citation type="submission" date="2018-10" db="EMBL/GenBank/DDBJ databases">
        <title>Genome assembly for a Yunnan-Guizhou Plateau 3E fish, Anabarilius grahami (Regan), and its evolutionary and genetic applications.</title>
        <authorList>
            <person name="Jiang W."/>
        </authorList>
    </citation>
    <scope>NUCLEOTIDE SEQUENCE [LARGE SCALE GENOMIC DNA]</scope>
    <source>
        <strain evidence="1">AG-KIZ</strain>
        <tissue evidence="1">Muscle</tissue>
    </source>
</reference>
<gene>
    <name evidence="1" type="ORF">DPX16_21549</name>
</gene>
<sequence length="237" mass="26076">MVSQANQNAGDNECQLELLFSLISCAGLLMNMSLIEGTELGGFVLRSIIWLRRLLLAHREMKKLSLNHLTLFTPKIPAVAGRLYVTPSTNVAFPMTFHSKLTQSPFSVSVPLCAGDFPSTPHDEDRVFVHSGTKANGIFQEGQFCRALSSVIAAISVAEGFQLTCQCVVYLWRKWVQQRAYVGTDGAIKRGHCQASHRPAADSFSLASADDWPAFLCCWTHVGYKVPSSVGEPDHFN</sequence>
<name>A0A3N0XW13_ANAGA</name>